<organism evidence="1 2">
    <name type="scientific">Bradymonas sediminis</name>
    <dbReference type="NCBI Taxonomy" id="1548548"/>
    <lineage>
        <taxon>Bacteria</taxon>
        <taxon>Deltaproteobacteria</taxon>
        <taxon>Bradymonadales</taxon>
        <taxon>Bradymonadaceae</taxon>
        <taxon>Bradymonas</taxon>
    </lineage>
</organism>
<reference evidence="1 2" key="1">
    <citation type="submission" date="2018-06" db="EMBL/GenBank/DDBJ databases">
        <title>Lujinxingia sediminis gen. nov. sp. nov., a new facultative anaerobic member of the class Deltaproteobacteria, and proposal of Lujinxingaceae fam. nov.</title>
        <authorList>
            <person name="Guo L.-Y."/>
            <person name="Li C.-M."/>
            <person name="Wang S."/>
            <person name="Du Z.-J."/>
        </authorList>
    </citation>
    <scope>NUCLEOTIDE SEQUENCE [LARGE SCALE GENOMIC DNA]</scope>
    <source>
        <strain evidence="1 2">FA350</strain>
    </source>
</reference>
<dbReference type="Proteomes" id="UP000249799">
    <property type="component" value="Chromosome"/>
</dbReference>
<dbReference type="RefSeq" id="WP_111332640.1">
    <property type="nucleotide sequence ID" value="NZ_CP030032.1"/>
</dbReference>
<evidence type="ECO:0000313" key="2">
    <source>
        <dbReference type="Proteomes" id="UP000249799"/>
    </source>
</evidence>
<sequence length="85" mass="9447">MSARAQRAPGGAPQPHIQGSPWDPDTPWTKALKAVQNADVRVRINYQLRAENSDRPSFFFDASDVFFGADRPTMGMQVLSNITEI</sequence>
<dbReference type="AlphaFoldDB" id="A0A2Z4FIJ3"/>
<evidence type="ECO:0000313" key="1">
    <source>
        <dbReference type="EMBL" id="AWV88690.1"/>
    </source>
</evidence>
<keyword evidence="2" id="KW-1185">Reference proteome</keyword>
<protein>
    <submittedName>
        <fullName evidence="1">Uncharacterized protein</fullName>
    </submittedName>
</protein>
<dbReference type="EMBL" id="CP030032">
    <property type="protein sequence ID" value="AWV88690.1"/>
    <property type="molecule type" value="Genomic_DNA"/>
</dbReference>
<accession>A0A2Z4FIJ3</accession>
<gene>
    <name evidence="1" type="ORF">DN745_04795</name>
</gene>
<name>A0A2Z4FIJ3_9DELT</name>
<dbReference type="KEGG" id="bsed:DN745_04795"/>
<proteinExistence type="predicted"/>